<evidence type="ECO:0000313" key="2">
    <source>
        <dbReference type="Proteomes" id="UP000494110"/>
    </source>
</evidence>
<organism evidence="1 2">
    <name type="scientific">Burkholderia lata (strain ATCC 17760 / DSM 23089 / LMG 22485 / NCIMB 9086 / R18194 / 383)</name>
    <dbReference type="NCBI Taxonomy" id="482957"/>
    <lineage>
        <taxon>Bacteria</taxon>
        <taxon>Pseudomonadati</taxon>
        <taxon>Pseudomonadota</taxon>
        <taxon>Betaproteobacteria</taxon>
        <taxon>Burkholderiales</taxon>
        <taxon>Burkholderiaceae</taxon>
        <taxon>Burkholderia</taxon>
        <taxon>Burkholderia cepacia complex</taxon>
    </lineage>
</organism>
<proteinExistence type="predicted"/>
<accession>A0A6P2XB45</accession>
<dbReference type="AlphaFoldDB" id="A0A6P2XB45"/>
<evidence type="ECO:0000313" key="1">
    <source>
        <dbReference type="EMBL" id="VWD05646.1"/>
    </source>
</evidence>
<name>A0A6P2XB45_BURL3</name>
<gene>
    <name evidence="1" type="ORF">BLA39750_02869</name>
</gene>
<protein>
    <submittedName>
        <fullName evidence="1">Uncharacterized protein</fullName>
    </submittedName>
</protein>
<dbReference type="EMBL" id="CABVQN010000012">
    <property type="protein sequence ID" value="VWD05646.1"/>
    <property type="molecule type" value="Genomic_DNA"/>
</dbReference>
<dbReference type="Proteomes" id="UP000494110">
    <property type="component" value="Unassembled WGS sequence"/>
</dbReference>
<sequence>MSIEISFLSYTQCIEPILATLASTVMFRSLMAGQPALSPRRLPVAAERNTTHCRLFVS</sequence>
<reference evidence="1 2" key="1">
    <citation type="submission" date="2019-09" db="EMBL/GenBank/DDBJ databases">
        <authorList>
            <person name="Depoorter E."/>
        </authorList>
    </citation>
    <scope>NUCLEOTIDE SEQUENCE [LARGE SCALE GENOMIC DNA]</scope>
    <source>
        <strain evidence="1">R-39750</strain>
    </source>
</reference>